<evidence type="ECO:0000313" key="2">
    <source>
        <dbReference type="Proteomes" id="UP001194746"/>
    </source>
</evidence>
<dbReference type="EMBL" id="VCAU01000018">
    <property type="protein sequence ID" value="KAF9891450.1"/>
    <property type="molecule type" value="Genomic_DNA"/>
</dbReference>
<evidence type="ECO:0000313" key="1">
    <source>
        <dbReference type="EMBL" id="KAF9891450.1"/>
    </source>
</evidence>
<reference evidence="1" key="2">
    <citation type="submission" date="2020-02" db="EMBL/GenBank/DDBJ databases">
        <authorList>
            <person name="Gilchrist C.L.M."/>
            <person name="Chooi Y.-H."/>
        </authorList>
    </citation>
    <scope>NUCLEOTIDE SEQUENCE</scope>
    <source>
        <strain evidence="1">MST-FP2251</strain>
    </source>
</reference>
<proteinExistence type="predicted"/>
<name>A0AAD4CRP2_ASPNN</name>
<comment type="caution">
    <text evidence="1">The sequence shown here is derived from an EMBL/GenBank/DDBJ whole genome shotgun (WGS) entry which is preliminary data.</text>
</comment>
<protein>
    <submittedName>
        <fullName evidence="1">Uncharacterized protein</fullName>
    </submittedName>
</protein>
<dbReference type="SUPFAM" id="SSF51735">
    <property type="entry name" value="NAD(P)-binding Rossmann-fold domains"/>
    <property type="match status" value="1"/>
</dbReference>
<gene>
    <name evidence="1" type="ORF">FE257_003916</name>
</gene>
<sequence length="123" mass="13526">MANGVDYSASNAAVTSVFEGLQTELTHKYGNPRVRVSSFFPATISTKMFDGNDAAESLIIPILTPHQVAERRVQTLLGAERCDSLEHPCPHLIVQLYRMRDGNDASLYEFIATGEILALLDES</sequence>
<dbReference type="InterPro" id="IPR036291">
    <property type="entry name" value="NAD(P)-bd_dom_sf"/>
</dbReference>
<organism evidence="1 2">
    <name type="scientific">Aspergillus nanangensis</name>
    <dbReference type="NCBI Taxonomy" id="2582783"/>
    <lineage>
        <taxon>Eukaryota</taxon>
        <taxon>Fungi</taxon>
        <taxon>Dikarya</taxon>
        <taxon>Ascomycota</taxon>
        <taxon>Pezizomycotina</taxon>
        <taxon>Eurotiomycetes</taxon>
        <taxon>Eurotiomycetidae</taxon>
        <taxon>Eurotiales</taxon>
        <taxon>Aspergillaceae</taxon>
        <taxon>Aspergillus</taxon>
        <taxon>Aspergillus subgen. Circumdati</taxon>
    </lineage>
</organism>
<reference evidence="1" key="1">
    <citation type="journal article" date="2019" name="Beilstein J. Org. Chem.">
        <title>Nanangenines: drimane sesquiterpenoids as the dominant metabolite cohort of a novel Australian fungus, Aspergillus nanangensis.</title>
        <authorList>
            <person name="Lacey H.J."/>
            <person name="Gilchrist C.L.M."/>
            <person name="Crombie A."/>
            <person name="Kalaitzis J.A."/>
            <person name="Vuong D."/>
            <person name="Rutledge P.J."/>
            <person name="Turner P."/>
            <person name="Pitt J.I."/>
            <person name="Lacey E."/>
            <person name="Chooi Y.H."/>
            <person name="Piggott A.M."/>
        </authorList>
    </citation>
    <scope>NUCLEOTIDE SEQUENCE</scope>
    <source>
        <strain evidence="1">MST-FP2251</strain>
    </source>
</reference>
<dbReference type="AlphaFoldDB" id="A0AAD4CRP2"/>
<keyword evidence="2" id="KW-1185">Reference proteome</keyword>
<dbReference type="Gene3D" id="3.40.50.720">
    <property type="entry name" value="NAD(P)-binding Rossmann-like Domain"/>
    <property type="match status" value="1"/>
</dbReference>
<accession>A0AAD4CRP2</accession>
<dbReference type="Proteomes" id="UP001194746">
    <property type="component" value="Unassembled WGS sequence"/>
</dbReference>